<feature type="signal peptide" evidence="1">
    <location>
        <begin position="1"/>
        <end position="25"/>
    </location>
</feature>
<accession>L7M9D7</accession>
<feature type="chain" id="PRO_5003981071" evidence="1">
    <location>
        <begin position="26"/>
        <end position="77"/>
    </location>
</feature>
<keyword evidence="1" id="KW-0732">Signal</keyword>
<sequence>MVSSTGRFGALPVALFLLHAEQVCSIGRLRVLPVCFIGRSGAAPSRDPLHGAAFSTLRKAADSTGKRKSPACAWRTM</sequence>
<dbReference type="EMBL" id="GACK01004108">
    <property type="protein sequence ID" value="JAA60926.1"/>
    <property type="molecule type" value="mRNA"/>
</dbReference>
<evidence type="ECO:0000313" key="2">
    <source>
        <dbReference type="EMBL" id="JAA60926.1"/>
    </source>
</evidence>
<evidence type="ECO:0000256" key="1">
    <source>
        <dbReference type="SAM" id="SignalP"/>
    </source>
</evidence>
<proteinExistence type="evidence at transcript level"/>
<reference evidence="2" key="2">
    <citation type="journal article" date="2015" name="J. Proteomics">
        <title>Sexual differences in the sialomes of the zebra tick, Rhipicephalus pulchellus.</title>
        <authorList>
            <person name="Tan A.W."/>
            <person name="Francischetti I.M."/>
            <person name="Slovak M."/>
            <person name="Kini R.M."/>
            <person name="Ribeiro J.M."/>
        </authorList>
    </citation>
    <scope>NUCLEOTIDE SEQUENCE</scope>
    <source>
        <tissue evidence="2">Salivary gland</tissue>
    </source>
</reference>
<organism evidence="2">
    <name type="scientific">Rhipicephalus pulchellus</name>
    <name type="common">Yellow backed tick</name>
    <name type="synonym">Dermacentor pulchellus</name>
    <dbReference type="NCBI Taxonomy" id="72859"/>
    <lineage>
        <taxon>Eukaryota</taxon>
        <taxon>Metazoa</taxon>
        <taxon>Ecdysozoa</taxon>
        <taxon>Arthropoda</taxon>
        <taxon>Chelicerata</taxon>
        <taxon>Arachnida</taxon>
        <taxon>Acari</taxon>
        <taxon>Parasitiformes</taxon>
        <taxon>Ixodida</taxon>
        <taxon>Ixodoidea</taxon>
        <taxon>Ixodidae</taxon>
        <taxon>Rhipicephalinae</taxon>
        <taxon>Rhipicephalus</taxon>
        <taxon>Rhipicephalus</taxon>
    </lineage>
</organism>
<protein>
    <submittedName>
        <fullName evidence="2">Putative secreted peptide</fullName>
    </submittedName>
</protein>
<dbReference type="AlphaFoldDB" id="L7M9D7"/>
<name>L7M9D7_RHIPC</name>
<reference evidence="2" key="1">
    <citation type="submission" date="2012-11" db="EMBL/GenBank/DDBJ databases">
        <authorList>
            <person name="Lucero-Rivera Y.E."/>
            <person name="Tovar-Ramirez D."/>
        </authorList>
    </citation>
    <scope>NUCLEOTIDE SEQUENCE</scope>
    <source>
        <tissue evidence="2">Salivary gland</tissue>
    </source>
</reference>